<evidence type="ECO:0000256" key="1">
    <source>
        <dbReference type="SAM" id="MobiDB-lite"/>
    </source>
</evidence>
<keyword evidence="2" id="KW-1133">Transmembrane helix</keyword>
<keyword evidence="2" id="KW-0472">Membrane</keyword>
<name>A0A1M7YR41_9VIBR</name>
<evidence type="ECO:0000313" key="3">
    <source>
        <dbReference type="EMBL" id="SHO55102.1"/>
    </source>
</evidence>
<keyword evidence="2" id="KW-0812">Transmembrane</keyword>
<dbReference type="Proteomes" id="UP000184600">
    <property type="component" value="Unassembled WGS sequence"/>
</dbReference>
<feature type="transmembrane region" description="Helical" evidence="2">
    <location>
        <begin position="42"/>
        <end position="64"/>
    </location>
</feature>
<dbReference type="RefSeq" id="WP_073579999.1">
    <property type="nucleotide sequence ID" value="NZ_FRFG01000011.1"/>
</dbReference>
<evidence type="ECO:0000256" key="2">
    <source>
        <dbReference type="SAM" id="Phobius"/>
    </source>
</evidence>
<organism evidence="3 4">
    <name type="scientific">Vibrio quintilis</name>
    <dbReference type="NCBI Taxonomy" id="1117707"/>
    <lineage>
        <taxon>Bacteria</taxon>
        <taxon>Pseudomonadati</taxon>
        <taxon>Pseudomonadota</taxon>
        <taxon>Gammaproteobacteria</taxon>
        <taxon>Vibrionales</taxon>
        <taxon>Vibrionaceae</taxon>
        <taxon>Vibrio</taxon>
    </lineage>
</organism>
<evidence type="ECO:0000313" key="4">
    <source>
        <dbReference type="Proteomes" id="UP000184600"/>
    </source>
</evidence>
<dbReference type="EMBL" id="FRFG01000011">
    <property type="protein sequence ID" value="SHO55102.1"/>
    <property type="molecule type" value="Genomic_DNA"/>
</dbReference>
<keyword evidence="4" id="KW-1185">Reference proteome</keyword>
<proteinExistence type="predicted"/>
<feature type="region of interest" description="Disordered" evidence="1">
    <location>
        <begin position="1"/>
        <end position="29"/>
    </location>
</feature>
<sequence>MPNYSTPLPTIDTHRLQNYSTRSPAKSGDGISTPVDIGHVNASLALVFLYVALARLNIVMSSILQTHYFKSW</sequence>
<dbReference type="AlphaFoldDB" id="A0A1M7YR41"/>
<accession>A0A1M7YR41</accession>
<gene>
    <name evidence="3" type="ORF">VQ7734_00821</name>
</gene>
<reference evidence="4" key="1">
    <citation type="submission" date="2016-12" db="EMBL/GenBank/DDBJ databases">
        <authorList>
            <person name="Rodrigo-Torres L."/>
            <person name="Arahal R.D."/>
            <person name="Lucena T."/>
        </authorList>
    </citation>
    <scope>NUCLEOTIDE SEQUENCE [LARGE SCALE GENOMIC DNA]</scope>
</reference>
<protein>
    <submittedName>
        <fullName evidence="3">Uncharacterized protein</fullName>
    </submittedName>
</protein>